<feature type="domain" description="Calcineurin-like phosphoesterase" evidence="1">
    <location>
        <begin position="16"/>
        <end position="228"/>
    </location>
</feature>
<dbReference type="Pfam" id="PF00149">
    <property type="entry name" value="Metallophos"/>
    <property type="match status" value="1"/>
</dbReference>
<organism evidence="2 3">
    <name type="scientific">Sediminimonas qiaohouensis</name>
    <dbReference type="NCBI Taxonomy" id="552061"/>
    <lineage>
        <taxon>Bacteria</taxon>
        <taxon>Pseudomonadati</taxon>
        <taxon>Pseudomonadota</taxon>
        <taxon>Alphaproteobacteria</taxon>
        <taxon>Rhodobacterales</taxon>
        <taxon>Roseobacteraceae</taxon>
        <taxon>Sediminimonas</taxon>
    </lineage>
</organism>
<proteinExistence type="predicted"/>
<dbReference type="RefSeq" id="WP_051203138.1">
    <property type="nucleotide sequence ID" value="NZ_VENJ01000011.1"/>
</dbReference>
<evidence type="ECO:0000259" key="1">
    <source>
        <dbReference type="Pfam" id="PF00149"/>
    </source>
</evidence>
<dbReference type="InterPro" id="IPR004843">
    <property type="entry name" value="Calcineurin-like_PHP"/>
</dbReference>
<accession>A0A7C9HCE1</accession>
<gene>
    <name evidence="2" type="ORF">FH759_08870</name>
</gene>
<dbReference type="EMBL" id="VENJ01000011">
    <property type="protein sequence ID" value="MTJ04787.1"/>
    <property type="molecule type" value="Genomic_DNA"/>
</dbReference>
<dbReference type="InterPro" id="IPR051918">
    <property type="entry name" value="STPP_CPPED1"/>
</dbReference>
<dbReference type="InterPro" id="IPR029052">
    <property type="entry name" value="Metallo-depent_PP-like"/>
</dbReference>
<dbReference type="SUPFAM" id="SSF56300">
    <property type="entry name" value="Metallo-dependent phosphatases"/>
    <property type="match status" value="1"/>
</dbReference>
<evidence type="ECO:0000313" key="3">
    <source>
        <dbReference type="Proteomes" id="UP000483078"/>
    </source>
</evidence>
<evidence type="ECO:0000313" key="2">
    <source>
        <dbReference type="EMBL" id="MTJ04787.1"/>
    </source>
</evidence>
<sequence length="658" mass="73070">MTAEEKSTLCAGRRLFRFAVLADTHINPVDGESPSPWETNRLANARARGAVRAIRALSPDFTVHMGDMVHPVPAQDSYAQAAERARAIFSELKGPLHFVPGNHDIGDKPLDWMPAEVVNDAFIETYCSHFGPDYYTFEHQNCVFIVLNAQLLNSGLAREAEQDQWLEQTLDAAKGRRIFVFSHYPIFINQPDEAEHYDNIGPAGRARLLSLFETHGVEACFGAHVHNYFINRHDRTLLHVLPAVSAVRHDYSDLFKVAPGDPEFGRDDNAKLGFFVVDIHERGHLTRWVRSYGDLGDQEDKRPQPSPVHSWLGAPCPVGVDLRQQWAEPVAITPSGAVDEFYRKKARNDYTLASLWETGIRQVRIPLDDLQSATARARVALLAEAGHEVVLFIYNVPQGDTLALLHEHRDLLAKLEIIVPSQHEEDAARTCRMLGQELKLPVFLSRLRSSTEAAAEGSKYTHFITHGYSIEQTEPLEALARQDQFGGGLAGPVFRIGANESPAEKLINISRFAGLHELQARAHVAMAQENPAAMNPDDAASARRMAEALFAASALPRLEVCFDTLCDIDRGYFPRLGLLDRRSNPRISALVFAEMQALIVDAGPLTGLSIRRRGAKRELTAQTSEGTLMLTLGDGLPEYRLFTDSAQPTVGGINHERV</sequence>
<dbReference type="Proteomes" id="UP000483078">
    <property type="component" value="Unassembled WGS sequence"/>
</dbReference>
<name>A0A7C9HCE1_9RHOB</name>
<dbReference type="PANTHER" id="PTHR43143:SF1">
    <property type="entry name" value="SERINE_THREONINE-PROTEIN PHOSPHATASE CPPED1"/>
    <property type="match status" value="1"/>
</dbReference>
<protein>
    <submittedName>
        <fullName evidence="2">Serine/threonine protein phosphatase</fullName>
    </submittedName>
</protein>
<comment type="caution">
    <text evidence="2">The sequence shown here is derived from an EMBL/GenBank/DDBJ whole genome shotgun (WGS) entry which is preliminary data.</text>
</comment>
<dbReference type="AlphaFoldDB" id="A0A7C9HCE1"/>
<dbReference type="PANTHER" id="PTHR43143">
    <property type="entry name" value="METALLOPHOSPHOESTERASE, CALCINEURIN SUPERFAMILY"/>
    <property type="match status" value="1"/>
</dbReference>
<dbReference type="GO" id="GO:0016787">
    <property type="term" value="F:hydrolase activity"/>
    <property type="evidence" value="ECO:0007669"/>
    <property type="project" value="InterPro"/>
</dbReference>
<dbReference type="Gene3D" id="3.60.21.10">
    <property type="match status" value="1"/>
</dbReference>
<reference evidence="2 3" key="1">
    <citation type="submission" date="2019-06" db="EMBL/GenBank/DDBJ databases">
        <title>Enrichment of Autotrophic Halophilic Microorganisms from Red Sea Brine Pool Using Microbial Electrosynthesis System.</title>
        <authorList>
            <person name="Alqahtani M.F."/>
            <person name="Bajracharya S."/>
            <person name="Katuri K.P."/>
            <person name="Ali M."/>
            <person name="Saikaly P.E."/>
        </authorList>
    </citation>
    <scope>NUCLEOTIDE SEQUENCE [LARGE SCALE GENOMIC DNA]</scope>
    <source>
        <strain evidence="2">MES6</strain>
    </source>
</reference>